<evidence type="ECO:0000313" key="9">
    <source>
        <dbReference type="Proteomes" id="UP001310022"/>
    </source>
</evidence>
<evidence type="ECO:0000256" key="6">
    <source>
        <dbReference type="ARBA" id="ARBA00023136"/>
    </source>
</evidence>
<reference evidence="8 9" key="1">
    <citation type="submission" date="2021-12" db="EMBL/GenBank/DDBJ databases">
        <title>Genome sequencing of bacteria with rrn-lacking chromosome and rrn-plasmid.</title>
        <authorList>
            <person name="Anda M."/>
            <person name="Iwasaki W."/>
        </authorList>
    </citation>
    <scope>NUCLEOTIDE SEQUENCE [LARGE SCALE GENOMIC DNA]</scope>
    <source>
        <strain evidence="8 9">NBRC 15940</strain>
    </source>
</reference>
<dbReference type="InterPro" id="IPR002771">
    <property type="entry name" value="Multi_antbiot-R_MarC"/>
</dbReference>
<keyword evidence="3" id="KW-1003">Cell membrane</keyword>
<dbReference type="PANTHER" id="PTHR33508:SF1">
    <property type="entry name" value="UPF0056 MEMBRANE PROTEIN YHCE"/>
    <property type="match status" value="1"/>
</dbReference>
<dbReference type="AlphaFoldDB" id="A0AAN5AI43"/>
<keyword evidence="5 7" id="KW-1133">Transmembrane helix</keyword>
<dbReference type="GO" id="GO:0005886">
    <property type="term" value="C:plasma membrane"/>
    <property type="evidence" value="ECO:0007669"/>
    <property type="project" value="UniProtKB-SubCell"/>
</dbReference>
<keyword evidence="4 7" id="KW-0812">Transmembrane</keyword>
<comment type="similarity">
    <text evidence="2 7">Belongs to the UPF0056 (MarC) family.</text>
</comment>
<feature type="transmembrane region" description="Helical" evidence="7">
    <location>
        <begin position="6"/>
        <end position="30"/>
    </location>
</feature>
<proteinExistence type="inferred from homology"/>
<keyword evidence="9" id="KW-1185">Reference proteome</keyword>
<dbReference type="Proteomes" id="UP001310022">
    <property type="component" value="Unassembled WGS sequence"/>
</dbReference>
<evidence type="ECO:0000256" key="4">
    <source>
        <dbReference type="ARBA" id="ARBA00022692"/>
    </source>
</evidence>
<sequence length="215" mass="23786">MEYQLFFTTVFLGFFTMMNPFAMMPVYVGLVERFKPETRRRIANKACLISFIIMALFVVVGNVIFQMFGITLNAFRLVGGGIMISAGIELLRGHMSKENSPQDDIEREDMSSMDIAVSPLAVPMLAGPGTLAVGMNFAGMYPGWLNSFLIVTIGALVTLMVYLSFIYSEKITNALGRDLLDVIARLMGLIIAVMGVQMIIFGSESLLETWGFIHP</sequence>
<evidence type="ECO:0000256" key="7">
    <source>
        <dbReference type="RuleBase" id="RU362048"/>
    </source>
</evidence>
<dbReference type="PANTHER" id="PTHR33508">
    <property type="entry name" value="UPF0056 MEMBRANE PROTEIN YHCE"/>
    <property type="match status" value="1"/>
</dbReference>
<comment type="caution">
    <text evidence="8">The sequence shown here is derived from an EMBL/GenBank/DDBJ whole genome shotgun (WGS) entry which is preliminary data.</text>
</comment>
<comment type="subcellular location">
    <subcellularLocation>
        <location evidence="1 7">Cell membrane</location>
        <topology evidence="1 7">Multi-pass membrane protein</topology>
    </subcellularLocation>
</comment>
<dbReference type="EMBL" id="BQKE01000001">
    <property type="protein sequence ID" value="GJM59514.1"/>
    <property type="molecule type" value="Genomic_DNA"/>
</dbReference>
<name>A0AAN5AI43_9BACT</name>
<gene>
    <name evidence="8" type="ORF">PEDI_00660</name>
</gene>
<evidence type="ECO:0000256" key="3">
    <source>
        <dbReference type="ARBA" id="ARBA00022475"/>
    </source>
</evidence>
<evidence type="ECO:0000256" key="5">
    <source>
        <dbReference type="ARBA" id="ARBA00022989"/>
    </source>
</evidence>
<feature type="transmembrane region" description="Helical" evidence="7">
    <location>
        <begin position="144"/>
        <end position="167"/>
    </location>
</feature>
<feature type="transmembrane region" description="Helical" evidence="7">
    <location>
        <begin position="42"/>
        <end position="68"/>
    </location>
</feature>
<dbReference type="NCBIfam" id="TIGR00427">
    <property type="entry name" value="NAAT family transporter"/>
    <property type="match status" value="1"/>
</dbReference>
<evidence type="ECO:0000256" key="2">
    <source>
        <dbReference type="ARBA" id="ARBA00009784"/>
    </source>
</evidence>
<dbReference type="RefSeq" id="WP_338235552.1">
    <property type="nucleotide sequence ID" value="NZ_BQKE01000001.1"/>
</dbReference>
<accession>A0AAN5AI43</accession>
<keyword evidence="6 7" id="KW-0472">Membrane</keyword>
<protein>
    <recommendedName>
        <fullName evidence="7">UPF0056 membrane protein</fullName>
    </recommendedName>
</protein>
<evidence type="ECO:0000313" key="8">
    <source>
        <dbReference type="EMBL" id="GJM59514.1"/>
    </source>
</evidence>
<dbReference type="Pfam" id="PF01914">
    <property type="entry name" value="MarC"/>
    <property type="match status" value="1"/>
</dbReference>
<comment type="caution">
    <text evidence="7">Lacks conserved residue(s) required for the propagation of feature annotation.</text>
</comment>
<evidence type="ECO:0000256" key="1">
    <source>
        <dbReference type="ARBA" id="ARBA00004651"/>
    </source>
</evidence>
<organism evidence="8 9">
    <name type="scientific">Persicobacter diffluens</name>
    <dbReference type="NCBI Taxonomy" id="981"/>
    <lineage>
        <taxon>Bacteria</taxon>
        <taxon>Pseudomonadati</taxon>
        <taxon>Bacteroidota</taxon>
        <taxon>Cytophagia</taxon>
        <taxon>Cytophagales</taxon>
        <taxon>Persicobacteraceae</taxon>
        <taxon>Persicobacter</taxon>
    </lineage>
</organism>
<feature type="transmembrane region" description="Helical" evidence="7">
    <location>
        <begin position="179"/>
        <end position="200"/>
    </location>
</feature>